<dbReference type="Proteomes" id="UP000316196">
    <property type="component" value="Unassembled WGS sequence"/>
</dbReference>
<dbReference type="Gene3D" id="1.20.1250.20">
    <property type="entry name" value="MFS general substrate transporter like domains"/>
    <property type="match status" value="1"/>
</dbReference>
<dbReference type="OrthoDB" id="9180256at2"/>
<feature type="transmembrane region" description="Helical" evidence="1">
    <location>
        <begin position="181"/>
        <end position="200"/>
    </location>
</feature>
<dbReference type="InterPro" id="IPR036259">
    <property type="entry name" value="MFS_trans_sf"/>
</dbReference>
<name>A0A542ZQP0_9ACTN</name>
<dbReference type="Pfam" id="PF07690">
    <property type="entry name" value="MFS_1"/>
    <property type="match status" value="1"/>
</dbReference>
<feature type="transmembrane region" description="Helical" evidence="1">
    <location>
        <begin position="267"/>
        <end position="287"/>
    </location>
</feature>
<evidence type="ECO:0000313" key="3">
    <source>
        <dbReference type="Proteomes" id="UP000316196"/>
    </source>
</evidence>
<feature type="transmembrane region" description="Helical" evidence="1">
    <location>
        <begin position="84"/>
        <end position="104"/>
    </location>
</feature>
<evidence type="ECO:0000256" key="1">
    <source>
        <dbReference type="SAM" id="Phobius"/>
    </source>
</evidence>
<dbReference type="InterPro" id="IPR011701">
    <property type="entry name" value="MFS"/>
</dbReference>
<feature type="transmembrane region" description="Helical" evidence="1">
    <location>
        <begin position="380"/>
        <end position="400"/>
    </location>
</feature>
<sequence>MTSGDASRVHQPSLVKVGGWPFLITGAIGRIPAATLQLGLLMYVTSSGLGFGLGGLTVAANGLGIAAGAPIVGRAADRFGPAPVVLAAIIGQTLGLLMLIAVVAMTPLPALVLLCSFVVGAANPQVGPISRAHWSLLARKREEPSLIRVALGYEGACDEVSFVVGPVLASLLVGLLGPDPALWVLLCFTWVGEGIFWIFLATRSPQPTASQSAGSEQDGTSVRVPLPLGRMVWPLLGCMAVGMIFGSTQTTLTAVSDAAGRPELSGLIYGCVGIGSACMSILVVRLPASRSMKIICGGALMIVGETMIQFVQSPGIQAAVALGIGIGVGAVLVSSFGGIEQVAPQARVNQAMTMAMTALTLGISLGAAVSGMLVSEPTRGFWPGVAAGALAVTAGCVIGAQSPTRPRRI</sequence>
<keyword evidence="1" id="KW-0472">Membrane</keyword>
<dbReference type="AlphaFoldDB" id="A0A542ZQP0"/>
<gene>
    <name evidence="2" type="ORF">FB460_0453</name>
</gene>
<dbReference type="SUPFAM" id="SSF103473">
    <property type="entry name" value="MFS general substrate transporter"/>
    <property type="match status" value="1"/>
</dbReference>
<dbReference type="PANTHER" id="PTHR23542">
    <property type="match status" value="1"/>
</dbReference>
<comment type="caution">
    <text evidence="2">The sequence shown here is derived from an EMBL/GenBank/DDBJ whole genome shotgun (WGS) entry which is preliminary data.</text>
</comment>
<feature type="transmembrane region" description="Helical" evidence="1">
    <location>
        <begin position="351"/>
        <end position="374"/>
    </location>
</feature>
<reference evidence="2 3" key="1">
    <citation type="submission" date="2019-06" db="EMBL/GenBank/DDBJ databases">
        <title>Sequencing the genomes of 1000 actinobacteria strains.</title>
        <authorList>
            <person name="Klenk H.-P."/>
        </authorList>
    </citation>
    <scope>NUCLEOTIDE SEQUENCE [LARGE SCALE GENOMIC DNA]</scope>
    <source>
        <strain evidence="2 3">DSM 8251</strain>
    </source>
</reference>
<dbReference type="GO" id="GO:0022857">
    <property type="term" value="F:transmembrane transporter activity"/>
    <property type="evidence" value="ECO:0007669"/>
    <property type="project" value="InterPro"/>
</dbReference>
<organism evidence="2 3">
    <name type="scientific">Propioniferax innocua</name>
    <dbReference type="NCBI Taxonomy" id="1753"/>
    <lineage>
        <taxon>Bacteria</taxon>
        <taxon>Bacillati</taxon>
        <taxon>Actinomycetota</taxon>
        <taxon>Actinomycetes</taxon>
        <taxon>Propionibacteriales</taxon>
        <taxon>Propionibacteriaceae</taxon>
        <taxon>Propioniferax</taxon>
    </lineage>
</organism>
<protein>
    <submittedName>
        <fullName evidence="2">Putative MFS family arabinose efflux permease</fullName>
    </submittedName>
</protein>
<evidence type="ECO:0000313" key="2">
    <source>
        <dbReference type="EMBL" id="TQL62668.1"/>
    </source>
</evidence>
<keyword evidence="1" id="KW-0812">Transmembrane</keyword>
<feature type="transmembrane region" description="Helical" evidence="1">
    <location>
        <begin position="20"/>
        <end position="43"/>
    </location>
</feature>
<feature type="transmembrane region" description="Helical" evidence="1">
    <location>
        <begin position="318"/>
        <end position="339"/>
    </location>
</feature>
<dbReference type="PANTHER" id="PTHR23542:SF1">
    <property type="entry name" value="MAJOR FACILITATOR SUPERFAMILY (MFS) PROFILE DOMAIN-CONTAINING PROTEIN"/>
    <property type="match status" value="1"/>
</dbReference>
<keyword evidence="1" id="KW-1133">Transmembrane helix</keyword>
<accession>A0A542ZQP0</accession>
<proteinExistence type="predicted"/>
<feature type="transmembrane region" description="Helical" evidence="1">
    <location>
        <begin position="232"/>
        <end position="255"/>
    </location>
</feature>
<dbReference type="RefSeq" id="WP_142092483.1">
    <property type="nucleotide sequence ID" value="NZ_BAAAMD010000001.1"/>
</dbReference>
<feature type="transmembrane region" description="Helical" evidence="1">
    <location>
        <begin position="294"/>
        <end position="312"/>
    </location>
</feature>
<dbReference type="EMBL" id="VFOR01000001">
    <property type="protein sequence ID" value="TQL62668.1"/>
    <property type="molecule type" value="Genomic_DNA"/>
</dbReference>
<keyword evidence="3" id="KW-1185">Reference proteome</keyword>
<feature type="transmembrane region" description="Helical" evidence="1">
    <location>
        <begin position="49"/>
        <end position="72"/>
    </location>
</feature>